<feature type="domain" description="Helix-turn-helix" evidence="1">
    <location>
        <begin position="14"/>
        <end position="63"/>
    </location>
</feature>
<gene>
    <name evidence="2" type="ORF">I215_06687</name>
</gene>
<keyword evidence="2" id="KW-0238">DNA-binding</keyword>
<accession>K2PSR0</accession>
<evidence type="ECO:0000313" key="3">
    <source>
        <dbReference type="Proteomes" id="UP000007364"/>
    </source>
</evidence>
<evidence type="ECO:0000259" key="1">
    <source>
        <dbReference type="Pfam" id="PF12728"/>
    </source>
</evidence>
<dbReference type="Proteomes" id="UP000007364">
    <property type="component" value="Unassembled WGS sequence"/>
</dbReference>
<dbReference type="STRING" id="555500.I215_06687"/>
<dbReference type="InterPro" id="IPR010093">
    <property type="entry name" value="SinI_DNA-bd"/>
</dbReference>
<proteinExistence type="predicted"/>
<dbReference type="EMBL" id="AMSG01000006">
    <property type="protein sequence ID" value="EKF55620.1"/>
    <property type="molecule type" value="Genomic_DNA"/>
</dbReference>
<organism evidence="2 3">
    <name type="scientific">Galbibacter marinus</name>
    <dbReference type="NCBI Taxonomy" id="555500"/>
    <lineage>
        <taxon>Bacteria</taxon>
        <taxon>Pseudomonadati</taxon>
        <taxon>Bacteroidota</taxon>
        <taxon>Flavobacteriia</taxon>
        <taxon>Flavobacteriales</taxon>
        <taxon>Flavobacteriaceae</taxon>
        <taxon>Galbibacter</taxon>
    </lineage>
</organism>
<dbReference type="OrthoDB" id="1003442at2"/>
<keyword evidence="3" id="KW-1185">Reference proteome</keyword>
<sequence length="64" mass="7264">MSKADLKVLNEKEVLTVKEVATLLNCSVRSVYRHINNGTIKAVNLGHRLTRVKRSDIDDLFKGR</sequence>
<dbReference type="InterPro" id="IPR041657">
    <property type="entry name" value="HTH_17"/>
</dbReference>
<dbReference type="RefSeq" id="WP_008991201.1">
    <property type="nucleotide sequence ID" value="NZ_AMSG01000006.1"/>
</dbReference>
<dbReference type="SUPFAM" id="SSF46955">
    <property type="entry name" value="Putative DNA-binding domain"/>
    <property type="match status" value="1"/>
</dbReference>
<reference evidence="2 3" key="1">
    <citation type="journal article" date="2012" name="J. Bacteriol.">
        <title>Genome Sequence of Galbibacter marinum Type Strain ck-I2-15.</title>
        <authorList>
            <person name="Lai Q."/>
            <person name="Li C."/>
            <person name="Shao Z."/>
        </authorList>
    </citation>
    <scope>NUCLEOTIDE SEQUENCE [LARGE SCALE GENOMIC DNA]</scope>
    <source>
        <strain evidence="3">ck-I2-15</strain>
    </source>
</reference>
<comment type="caution">
    <text evidence="2">The sequence shown here is derived from an EMBL/GenBank/DDBJ whole genome shotgun (WGS) entry which is preliminary data.</text>
</comment>
<dbReference type="AlphaFoldDB" id="K2PSR0"/>
<dbReference type="InterPro" id="IPR009061">
    <property type="entry name" value="DNA-bd_dom_put_sf"/>
</dbReference>
<evidence type="ECO:0000313" key="2">
    <source>
        <dbReference type="EMBL" id="EKF55620.1"/>
    </source>
</evidence>
<name>K2PSR0_9FLAO</name>
<dbReference type="GO" id="GO:0003677">
    <property type="term" value="F:DNA binding"/>
    <property type="evidence" value="ECO:0007669"/>
    <property type="project" value="UniProtKB-KW"/>
</dbReference>
<dbReference type="Pfam" id="PF12728">
    <property type="entry name" value="HTH_17"/>
    <property type="match status" value="1"/>
</dbReference>
<dbReference type="NCBIfam" id="TIGR01764">
    <property type="entry name" value="excise"/>
    <property type="match status" value="1"/>
</dbReference>
<protein>
    <submittedName>
        <fullName evidence="2">DNA-binding domain-containing protein</fullName>
    </submittedName>
</protein>
<dbReference type="eggNOG" id="ENOG502ZUCK">
    <property type="taxonomic scope" value="Bacteria"/>
</dbReference>